<protein>
    <submittedName>
        <fullName evidence="2">Uncharacterized protein</fullName>
    </submittedName>
</protein>
<evidence type="ECO:0000313" key="2">
    <source>
        <dbReference type="EMBL" id="PQA27315.1"/>
    </source>
</evidence>
<dbReference type="EMBL" id="PTQZ01000370">
    <property type="protein sequence ID" value="PQA27315.1"/>
    <property type="molecule type" value="Genomic_DNA"/>
</dbReference>
<dbReference type="Proteomes" id="UP000243900">
    <property type="component" value="Unassembled WGS sequence"/>
</dbReference>
<proteinExistence type="predicted"/>
<organism evidence="2 3">
    <name type="scientific">Amnimonas aquatica</name>
    <dbReference type="NCBI Taxonomy" id="2094561"/>
    <lineage>
        <taxon>Bacteria</taxon>
        <taxon>Pseudomonadati</taxon>
        <taxon>Pseudomonadota</taxon>
        <taxon>Gammaproteobacteria</taxon>
        <taxon>Moraxellales</taxon>
        <taxon>Moraxellaceae</taxon>
        <taxon>Amnimonas</taxon>
    </lineage>
</organism>
<reference evidence="3" key="1">
    <citation type="submission" date="2018-02" db="EMBL/GenBank/DDBJ databases">
        <title>Genome sequencing of Solimonas sp. HR-BB.</title>
        <authorList>
            <person name="Lee Y."/>
            <person name="Jeon C.O."/>
        </authorList>
    </citation>
    <scope>NUCLEOTIDE SEQUENCE [LARGE SCALE GENOMIC DNA]</scope>
    <source>
        <strain evidence="3">HR-E</strain>
    </source>
</reference>
<gene>
    <name evidence="2" type="ORF">C5O18_10075</name>
</gene>
<evidence type="ECO:0000256" key="1">
    <source>
        <dbReference type="SAM" id="MobiDB-lite"/>
    </source>
</evidence>
<dbReference type="AlphaFoldDB" id="A0A2P6AQ70"/>
<comment type="caution">
    <text evidence="2">The sequence shown here is derived from an EMBL/GenBank/DDBJ whole genome shotgun (WGS) entry which is preliminary data.</text>
</comment>
<accession>A0A2P6AQ70</accession>
<sequence>MPGDFVQGPCARLESVREGRWNRYAPRPVKIPLTRFMERDQRNRPCWVAVAPDQCLQGLIAHHGDDRRVYVVTVDAPPDSPHGQPRQPRLIPRG</sequence>
<name>A0A2P6AQ70_9GAMM</name>
<feature type="region of interest" description="Disordered" evidence="1">
    <location>
        <begin position="74"/>
        <end position="94"/>
    </location>
</feature>
<evidence type="ECO:0000313" key="3">
    <source>
        <dbReference type="Proteomes" id="UP000243900"/>
    </source>
</evidence>
<keyword evidence="3" id="KW-1185">Reference proteome</keyword>